<evidence type="ECO:0000256" key="4">
    <source>
        <dbReference type="ARBA" id="ARBA00023136"/>
    </source>
</evidence>
<dbReference type="InterPro" id="IPR037682">
    <property type="entry name" value="TonB_C"/>
</dbReference>
<dbReference type="Proteomes" id="UP000630528">
    <property type="component" value="Unassembled WGS sequence"/>
</dbReference>
<dbReference type="Pfam" id="PF03544">
    <property type="entry name" value="TonB_C"/>
    <property type="match status" value="1"/>
</dbReference>
<keyword evidence="5" id="KW-0732">Signal</keyword>
<organism evidence="7 8">
    <name type="scientific">Ramlibacter ginsenosidimutans</name>
    <dbReference type="NCBI Taxonomy" id="502333"/>
    <lineage>
        <taxon>Bacteria</taxon>
        <taxon>Pseudomonadati</taxon>
        <taxon>Pseudomonadota</taxon>
        <taxon>Betaproteobacteria</taxon>
        <taxon>Burkholderiales</taxon>
        <taxon>Comamonadaceae</taxon>
        <taxon>Ramlibacter</taxon>
    </lineage>
</organism>
<keyword evidence="2" id="KW-0812">Transmembrane</keyword>
<dbReference type="GO" id="GO:0055085">
    <property type="term" value="P:transmembrane transport"/>
    <property type="evidence" value="ECO:0007669"/>
    <property type="project" value="InterPro"/>
</dbReference>
<dbReference type="GO" id="GO:0016020">
    <property type="term" value="C:membrane"/>
    <property type="evidence" value="ECO:0007669"/>
    <property type="project" value="UniProtKB-SubCell"/>
</dbReference>
<evidence type="ECO:0000259" key="6">
    <source>
        <dbReference type="PROSITE" id="PS52015"/>
    </source>
</evidence>
<accession>A0A934U0L4</accession>
<evidence type="ECO:0000313" key="8">
    <source>
        <dbReference type="Proteomes" id="UP000630528"/>
    </source>
</evidence>
<comment type="subcellular location">
    <subcellularLocation>
        <location evidence="1">Membrane</location>
        <topology evidence="1">Single-pass membrane protein</topology>
    </subcellularLocation>
</comment>
<evidence type="ECO:0000313" key="7">
    <source>
        <dbReference type="EMBL" id="MBK6009250.1"/>
    </source>
</evidence>
<name>A0A934U0L4_9BURK</name>
<evidence type="ECO:0000256" key="5">
    <source>
        <dbReference type="SAM" id="SignalP"/>
    </source>
</evidence>
<evidence type="ECO:0000256" key="3">
    <source>
        <dbReference type="ARBA" id="ARBA00022989"/>
    </source>
</evidence>
<dbReference type="PROSITE" id="PS51257">
    <property type="entry name" value="PROKAR_LIPOPROTEIN"/>
    <property type="match status" value="1"/>
</dbReference>
<feature type="domain" description="TonB C-terminal" evidence="6">
    <location>
        <begin position="27"/>
        <end position="118"/>
    </location>
</feature>
<reference evidence="7" key="1">
    <citation type="journal article" date="2012" name="J. Microbiol. Biotechnol.">
        <title>Ramlibacter ginsenosidimutans sp. nov., with ginsenoside-converting activity.</title>
        <authorList>
            <person name="Wang L."/>
            <person name="An D.S."/>
            <person name="Kim S.G."/>
            <person name="Jin F.X."/>
            <person name="Kim S.C."/>
            <person name="Lee S.T."/>
            <person name="Im W.T."/>
        </authorList>
    </citation>
    <scope>NUCLEOTIDE SEQUENCE</scope>
    <source>
        <strain evidence="7">KACC 17527</strain>
    </source>
</reference>
<dbReference type="Gene3D" id="3.30.1150.10">
    <property type="match status" value="1"/>
</dbReference>
<dbReference type="NCBIfam" id="TIGR01352">
    <property type="entry name" value="tonB_Cterm"/>
    <property type="match status" value="1"/>
</dbReference>
<keyword evidence="4" id="KW-0472">Membrane</keyword>
<comment type="caution">
    <text evidence="7">The sequence shown here is derived from an EMBL/GenBank/DDBJ whole genome shotgun (WGS) entry which is preliminary data.</text>
</comment>
<proteinExistence type="predicted"/>
<dbReference type="RefSeq" id="WP_201177697.1">
    <property type="nucleotide sequence ID" value="NZ_JAEPWM010000016.1"/>
</dbReference>
<sequence length="133" mass="13958">MARARAAALAVLLLGGCATPLPRAPLPRADAPGTPPCGPQQYPFQALQDFVQGQVIVVARVGADGGIEDAQVVRTAGHPYLDAAAVEGARHCRLVAFPAGAQVPLLFTYQFWGRQEYLPIGVVTVDYAPLPGK</sequence>
<dbReference type="AlphaFoldDB" id="A0A934U0L4"/>
<protein>
    <submittedName>
        <fullName evidence="7">TonB family protein</fullName>
    </submittedName>
</protein>
<feature type="signal peptide" evidence="5">
    <location>
        <begin position="1"/>
        <end position="23"/>
    </location>
</feature>
<dbReference type="PROSITE" id="PS52015">
    <property type="entry name" value="TONB_CTD"/>
    <property type="match status" value="1"/>
</dbReference>
<evidence type="ECO:0000256" key="1">
    <source>
        <dbReference type="ARBA" id="ARBA00004167"/>
    </source>
</evidence>
<reference evidence="7" key="2">
    <citation type="submission" date="2021-01" db="EMBL/GenBank/DDBJ databases">
        <authorList>
            <person name="Kang M."/>
        </authorList>
    </citation>
    <scope>NUCLEOTIDE SEQUENCE</scope>
    <source>
        <strain evidence="7">KACC 17527</strain>
    </source>
</reference>
<dbReference type="EMBL" id="JAEPWM010000016">
    <property type="protein sequence ID" value="MBK6009250.1"/>
    <property type="molecule type" value="Genomic_DNA"/>
</dbReference>
<gene>
    <name evidence="7" type="ORF">JJB11_24390</name>
</gene>
<dbReference type="SUPFAM" id="SSF74653">
    <property type="entry name" value="TolA/TonB C-terminal domain"/>
    <property type="match status" value="1"/>
</dbReference>
<keyword evidence="8" id="KW-1185">Reference proteome</keyword>
<keyword evidence="3" id="KW-1133">Transmembrane helix</keyword>
<dbReference type="InterPro" id="IPR006260">
    <property type="entry name" value="TonB/TolA_C"/>
</dbReference>
<feature type="chain" id="PRO_5036861183" evidence="5">
    <location>
        <begin position="24"/>
        <end position="133"/>
    </location>
</feature>
<evidence type="ECO:0000256" key="2">
    <source>
        <dbReference type="ARBA" id="ARBA00022692"/>
    </source>
</evidence>